<dbReference type="HOGENOM" id="CLU_017810_0_0_2"/>
<gene>
    <name evidence="9" type="ordered locus">Halxa_0514</name>
</gene>
<evidence type="ECO:0000256" key="1">
    <source>
        <dbReference type="ARBA" id="ARBA00001462"/>
    </source>
</evidence>
<keyword evidence="5" id="KW-0119">Carbohydrate metabolism</keyword>
<dbReference type="SMART" id="SM00813">
    <property type="entry name" value="Alpha-L-AF_C"/>
    <property type="match status" value="1"/>
</dbReference>
<feature type="compositionally biased region" description="Basic and acidic residues" evidence="7">
    <location>
        <begin position="515"/>
        <end position="524"/>
    </location>
</feature>
<dbReference type="GO" id="GO:0046556">
    <property type="term" value="F:alpha-L-arabinofuranosidase activity"/>
    <property type="evidence" value="ECO:0007669"/>
    <property type="project" value="UniProtKB-EC"/>
</dbReference>
<dbReference type="Gene3D" id="2.60.40.1180">
    <property type="entry name" value="Golgi alpha-mannosidase II"/>
    <property type="match status" value="1"/>
</dbReference>
<evidence type="ECO:0000256" key="7">
    <source>
        <dbReference type="SAM" id="MobiDB-lite"/>
    </source>
</evidence>
<feature type="domain" description="Alpha-L-arabinofuranosidase C-terminal" evidence="8">
    <location>
        <begin position="527"/>
        <end position="716"/>
    </location>
</feature>
<accession>F8DDL3</accession>
<dbReference type="Pfam" id="PF06964">
    <property type="entry name" value="Alpha-L-AF_C"/>
    <property type="match status" value="1"/>
</dbReference>
<dbReference type="EC" id="3.2.1.55" evidence="3"/>
<dbReference type="GeneID" id="10795381"/>
<organism evidence="9 10">
    <name type="scientific">Halopiger xanaduensis (strain DSM 18323 / JCM 14033 / SH-6)</name>
    <dbReference type="NCBI Taxonomy" id="797210"/>
    <lineage>
        <taxon>Archaea</taxon>
        <taxon>Methanobacteriati</taxon>
        <taxon>Methanobacteriota</taxon>
        <taxon>Stenosarchaea group</taxon>
        <taxon>Halobacteria</taxon>
        <taxon>Halobacteriales</taxon>
        <taxon>Natrialbaceae</taxon>
        <taxon>Halopiger</taxon>
    </lineage>
</organism>
<dbReference type="AlphaFoldDB" id="F8DDL3"/>
<dbReference type="InterPro" id="IPR013780">
    <property type="entry name" value="Glyco_hydro_b"/>
</dbReference>
<dbReference type="PANTHER" id="PTHR43576">
    <property type="entry name" value="ALPHA-L-ARABINOFURANOSIDASE C-RELATED"/>
    <property type="match status" value="1"/>
</dbReference>
<keyword evidence="9" id="KW-0614">Plasmid</keyword>
<dbReference type="InterPro" id="IPR010720">
    <property type="entry name" value="Alpha-L-AF_C"/>
</dbReference>
<dbReference type="SUPFAM" id="SSF51011">
    <property type="entry name" value="Glycosyl hydrolase domain"/>
    <property type="match status" value="1"/>
</dbReference>
<dbReference type="Proteomes" id="UP000006794">
    <property type="component" value="Plasmid pHALXA01"/>
</dbReference>
<dbReference type="GO" id="GO:0046373">
    <property type="term" value="P:L-arabinose metabolic process"/>
    <property type="evidence" value="ECO:0007669"/>
    <property type="project" value="InterPro"/>
</dbReference>
<keyword evidence="4" id="KW-0378">Hydrolase</keyword>
<dbReference type="SUPFAM" id="SSF51445">
    <property type="entry name" value="(Trans)glycosidases"/>
    <property type="match status" value="1"/>
</dbReference>
<dbReference type="Pfam" id="PF22848">
    <property type="entry name" value="ASD1_dom"/>
    <property type="match status" value="1"/>
</dbReference>
<dbReference type="InterPro" id="IPR017853">
    <property type="entry name" value="GH"/>
</dbReference>
<dbReference type="EMBL" id="CP002840">
    <property type="protein sequence ID" value="AEH39113.1"/>
    <property type="molecule type" value="Genomic_DNA"/>
</dbReference>
<evidence type="ECO:0000256" key="5">
    <source>
        <dbReference type="ARBA" id="ARBA00023277"/>
    </source>
</evidence>
<feature type="region of interest" description="Disordered" evidence="7">
    <location>
        <begin position="500"/>
        <end position="524"/>
    </location>
</feature>
<reference evidence="10" key="1">
    <citation type="journal article" date="2012" name="Stand. Genomic Sci.">
        <title>Complete genome sequence of Halopiger xanaduensis type strain (SH-6(T)).</title>
        <authorList>
            <person name="Anderson I."/>
            <person name="Tindall B.J."/>
            <person name="Rohde M."/>
            <person name="Lucas S."/>
            <person name="Han J."/>
            <person name="Lapidus A."/>
            <person name="Cheng J.F."/>
            <person name="Goodwin L."/>
            <person name="Pitluck S."/>
            <person name="Peters L."/>
            <person name="Pati A."/>
            <person name="Mikhailova N."/>
            <person name="Pagani I."/>
            <person name="Teshima H."/>
            <person name="Han C."/>
            <person name="Tapia R."/>
            <person name="Land M."/>
            <person name="Woyke T."/>
            <person name="Klenk H.P."/>
            <person name="Kyrpides N."/>
            <person name="Ivanova N."/>
        </authorList>
    </citation>
    <scope>NUCLEOTIDE SEQUENCE [LARGE SCALE GENOMIC DNA]</scope>
    <source>
        <strain evidence="10">DSM 18323 / JCM 14033 / SH-6</strain>
        <plasmid evidence="10">Plasmid pHALXA01</plasmid>
    </source>
</reference>
<name>F8DDL3_HALXS</name>
<dbReference type="GO" id="GO:0000272">
    <property type="term" value="P:polysaccharide catabolic process"/>
    <property type="evidence" value="ECO:0007669"/>
    <property type="project" value="TreeGrafter"/>
</dbReference>
<dbReference type="OrthoDB" id="256115at2157"/>
<evidence type="ECO:0000313" key="10">
    <source>
        <dbReference type="Proteomes" id="UP000006794"/>
    </source>
</evidence>
<sequence>MADLFTHASGESESRATVRLDPSRRGDDVSPELYSKFGEHLYTPRNVTNVLEAQVLFNPTFGSWKFGDQQYGADGGNSELSDPDAIDERIETYAETHGLPAAERLQRAYHDGTALWWFPYGHAADVRTSPDIGTADDRAQRFETGSTDGYDGLAQWCYLPVHRTTAFEGQVTLRAAEETSVRLAIHEVDDDGSIGTLLAETEVTARDENRTVSFSLELPPVDREDERLYGFSVTTQASDANVVVDRVCCYPDDHVATADPEIVELLSEMNLSVLRWPGGNFVSGYHWEDGVGPIEERPTKPNPAWDALETNLFGTDEFVALCEAVGCEPMICLNAGSATPEEAARWVEYCNGSTDTEMGALRAEHGHPDPYDVTYWEVGNELYGSWQIGWTTPRGNADRFRRFKNAMESVDDSIEVLACGNRLTDWNEPLLEELDADDWLTDHVLMECHASPETDPVELFNAHSGVASQLREEYEAVAADCRDAGLEDVRQAITELQLFTRFDEPEDDTEPSTDSQKHQLDRETLPTNKSITEVVFDATIIHECIRSGTVEMVTHSGVGNHGGGLRKSQGRVWADPCYYGQQLGSGLIGGTPIGVDVTCHTFSTETTWGADTSEWFGELEPVTDEPAVDAMAVTDADEHDLAVILVHRDAGADAIDVTVSGEPLAAVNGGEITVDRLSAETMYDRNTLEEPDRITPTTDSAVVDEDSVTVSLPPYSMVRLTADRENTAEAENGT</sequence>
<evidence type="ECO:0000259" key="8">
    <source>
        <dbReference type="SMART" id="SM00813"/>
    </source>
</evidence>
<evidence type="ECO:0000256" key="4">
    <source>
        <dbReference type="ARBA" id="ARBA00022801"/>
    </source>
</evidence>
<evidence type="ECO:0000256" key="6">
    <source>
        <dbReference type="ARBA" id="ARBA00023295"/>
    </source>
</evidence>
<protein>
    <recommendedName>
        <fullName evidence="3">non-reducing end alpha-L-arabinofuranosidase</fullName>
        <ecNumber evidence="3">3.2.1.55</ecNumber>
    </recommendedName>
</protein>
<keyword evidence="6" id="KW-0326">Glycosidase</keyword>
<evidence type="ECO:0000256" key="3">
    <source>
        <dbReference type="ARBA" id="ARBA00012670"/>
    </source>
</evidence>
<dbReference type="Gene3D" id="3.20.20.80">
    <property type="entry name" value="Glycosidases"/>
    <property type="match status" value="1"/>
</dbReference>
<geneLocation type="plasmid" evidence="9 10">
    <name>pHALXA01</name>
</geneLocation>
<dbReference type="KEGG" id="hxa:Halxa_0514"/>
<evidence type="ECO:0000313" key="9">
    <source>
        <dbReference type="EMBL" id="AEH39113.1"/>
    </source>
</evidence>
<dbReference type="PANTHER" id="PTHR43576:SF2">
    <property type="entry name" value="INTRACELLULAR EXO-ALPHA-L-ARABINOFURANOSIDASE 2"/>
    <property type="match status" value="1"/>
</dbReference>
<feature type="compositionally biased region" description="Basic and acidic residues" evidence="7">
    <location>
        <begin position="10"/>
        <end position="28"/>
    </location>
</feature>
<comment type="similarity">
    <text evidence="2">Belongs to the glycosyl hydrolase 51 family.</text>
</comment>
<proteinExistence type="inferred from homology"/>
<keyword evidence="10" id="KW-1185">Reference proteome</keyword>
<comment type="catalytic activity">
    <reaction evidence="1">
        <text>Hydrolysis of terminal non-reducing alpha-L-arabinofuranoside residues in alpha-L-arabinosides.</text>
        <dbReference type="EC" id="3.2.1.55"/>
    </reaction>
</comment>
<feature type="region of interest" description="Disordered" evidence="7">
    <location>
        <begin position="1"/>
        <end position="28"/>
    </location>
</feature>
<dbReference type="InterPro" id="IPR055235">
    <property type="entry name" value="ASD1_cat"/>
</dbReference>
<evidence type="ECO:0000256" key="2">
    <source>
        <dbReference type="ARBA" id="ARBA00007186"/>
    </source>
</evidence>
<dbReference type="RefSeq" id="WP_013875841.1">
    <property type="nucleotide sequence ID" value="NC_015658.1"/>
</dbReference>